<feature type="transmembrane region" description="Helical" evidence="1">
    <location>
        <begin position="85"/>
        <end position="108"/>
    </location>
</feature>
<dbReference type="AlphaFoldDB" id="A0A4Y2C3K2"/>
<dbReference type="Proteomes" id="UP000499080">
    <property type="component" value="Unassembled WGS sequence"/>
</dbReference>
<name>A0A4Y2C3K2_ARAVE</name>
<dbReference type="EMBL" id="BGPR01085330">
    <property type="protein sequence ID" value="GBL98982.1"/>
    <property type="molecule type" value="Genomic_DNA"/>
</dbReference>
<gene>
    <name evidence="2" type="ORF">AVEN_70270_1</name>
</gene>
<keyword evidence="3" id="KW-1185">Reference proteome</keyword>
<sequence>MGFTYSLSLQKVWLSILLATAVVSVTATLIYQVLPFPGKRGITESFQKYLWAFQLGLIGKDFGDNKRWFIRHVWSSPSFRLLQSMWFTAACLVIMYTYQGAIISAFAADRLKPRVSNIEELLKESKLGISTFKNSYPMAFFKVKRRLPYYSFAKQTKLHTIIYCKPAVPNL</sequence>
<accession>A0A4Y2C3K2</accession>
<keyword evidence="1" id="KW-0472">Membrane</keyword>
<proteinExistence type="predicted"/>
<evidence type="ECO:0000256" key="1">
    <source>
        <dbReference type="SAM" id="Phobius"/>
    </source>
</evidence>
<feature type="transmembrane region" description="Helical" evidence="1">
    <location>
        <begin position="12"/>
        <end position="34"/>
    </location>
</feature>
<evidence type="ECO:0000313" key="2">
    <source>
        <dbReference type="EMBL" id="GBL98982.1"/>
    </source>
</evidence>
<dbReference type="Gene3D" id="1.10.287.70">
    <property type="match status" value="1"/>
</dbReference>
<reference evidence="2 3" key="1">
    <citation type="journal article" date="2019" name="Sci. Rep.">
        <title>Orb-weaving spider Araneus ventricosus genome elucidates the spidroin gene catalogue.</title>
        <authorList>
            <person name="Kono N."/>
            <person name="Nakamura H."/>
            <person name="Ohtoshi R."/>
            <person name="Moran D.A.P."/>
            <person name="Shinohara A."/>
            <person name="Yoshida Y."/>
            <person name="Fujiwara M."/>
            <person name="Mori M."/>
            <person name="Tomita M."/>
            <person name="Arakawa K."/>
        </authorList>
    </citation>
    <scope>NUCLEOTIDE SEQUENCE [LARGE SCALE GENOMIC DNA]</scope>
</reference>
<keyword evidence="1" id="KW-0812">Transmembrane</keyword>
<protein>
    <recommendedName>
        <fullName evidence="4">Ionotropic glutamate receptor C-terminal domain-containing protein</fullName>
    </recommendedName>
</protein>
<organism evidence="2 3">
    <name type="scientific">Araneus ventricosus</name>
    <name type="common">Orbweaver spider</name>
    <name type="synonym">Epeira ventricosa</name>
    <dbReference type="NCBI Taxonomy" id="182803"/>
    <lineage>
        <taxon>Eukaryota</taxon>
        <taxon>Metazoa</taxon>
        <taxon>Ecdysozoa</taxon>
        <taxon>Arthropoda</taxon>
        <taxon>Chelicerata</taxon>
        <taxon>Arachnida</taxon>
        <taxon>Araneae</taxon>
        <taxon>Araneomorphae</taxon>
        <taxon>Entelegynae</taxon>
        <taxon>Araneoidea</taxon>
        <taxon>Araneidae</taxon>
        <taxon>Araneus</taxon>
    </lineage>
</organism>
<comment type="caution">
    <text evidence="2">The sequence shown here is derived from an EMBL/GenBank/DDBJ whole genome shotgun (WGS) entry which is preliminary data.</text>
</comment>
<evidence type="ECO:0000313" key="3">
    <source>
        <dbReference type="Proteomes" id="UP000499080"/>
    </source>
</evidence>
<evidence type="ECO:0008006" key="4">
    <source>
        <dbReference type="Google" id="ProtNLM"/>
    </source>
</evidence>
<keyword evidence="1" id="KW-1133">Transmembrane helix</keyword>